<protein>
    <submittedName>
        <fullName evidence="1">Uncharacterized protein</fullName>
    </submittedName>
</protein>
<accession>A0A517SA84</accession>
<gene>
    <name evidence="1" type="ORF">Pan44_10540</name>
</gene>
<dbReference type="KEGG" id="ccos:Pan44_10540"/>
<organism evidence="1 2">
    <name type="scientific">Caulifigura coniformis</name>
    <dbReference type="NCBI Taxonomy" id="2527983"/>
    <lineage>
        <taxon>Bacteria</taxon>
        <taxon>Pseudomonadati</taxon>
        <taxon>Planctomycetota</taxon>
        <taxon>Planctomycetia</taxon>
        <taxon>Planctomycetales</taxon>
        <taxon>Planctomycetaceae</taxon>
        <taxon>Caulifigura</taxon>
    </lineage>
</organism>
<dbReference type="AlphaFoldDB" id="A0A517SA84"/>
<dbReference type="InParanoid" id="A0A517SA84"/>
<evidence type="ECO:0000313" key="2">
    <source>
        <dbReference type="Proteomes" id="UP000315700"/>
    </source>
</evidence>
<dbReference type="EMBL" id="CP036271">
    <property type="protein sequence ID" value="QDT53039.1"/>
    <property type="molecule type" value="Genomic_DNA"/>
</dbReference>
<sequence>MGAVEIPRAADVETSAGCHCCHRKVASPSDSRQTAPEEPDSDCGCGSCLCHGAVVSDKVLVDIDYDVVIGVFTAHADDFVCREENGLDRFELPFPPDPLGQDMCVRLQRFLI</sequence>
<keyword evidence="2" id="KW-1185">Reference proteome</keyword>
<evidence type="ECO:0000313" key="1">
    <source>
        <dbReference type="EMBL" id="QDT53039.1"/>
    </source>
</evidence>
<name>A0A517SA84_9PLAN</name>
<reference evidence="1 2" key="1">
    <citation type="submission" date="2019-02" db="EMBL/GenBank/DDBJ databases">
        <title>Deep-cultivation of Planctomycetes and their phenomic and genomic characterization uncovers novel biology.</title>
        <authorList>
            <person name="Wiegand S."/>
            <person name="Jogler M."/>
            <person name="Boedeker C."/>
            <person name="Pinto D."/>
            <person name="Vollmers J."/>
            <person name="Rivas-Marin E."/>
            <person name="Kohn T."/>
            <person name="Peeters S.H."/>
            <person name="Heuer A."/>
            <person name="Rast P."/>
            <person name="Oberbeckmann S."/>
            <person name="Bunk B."/>
            <person name="Jeske O."/>
            <person name="Meyerdierks A."/>
            <person name="Storesund J.E."/>
            <person name="Kallscheuer N."/>
            <person name="Luecker S."/>
            <person name="Lage O.M."/>
            <person name="Pohl T."/>
            <person name="Merkel B.J."/>
            <person name="Hornburger P."/>
            <person name="Mueller R.-W."/>
            <person name="Bruemmer F."/>
            <person name="Labrenz M."/>
            <person name="Spormann A.M."/>
            <person name="Op den Camp H."/>
            <person name="Overmann J."/>
            <person name="Amann R."/>
            <person name="Jetten M.S.M."/>
            <person name="Mascher T."/>
            <person name="Medema M.H."/>
            <person name="Devos D.P."/>
            <person name="Kaster A.-K."/>
            <person name="Ovreas L."/>
            <person name="Rohde M."/>
            <person name="Galperin M.Y."/>
            <person name="Jogler C."/>
        </authorList>
    </citation>
    <scope>NUCLEOTIDE SEQUENCE [LARGE SCALE GENOMIC DNA]</scope>
    <source>
        <strain evidence="1 2">Pan44</strain>
    </source>
</reference>
<proteinExistence type="predicted"/>
<dbReference type="Proteomes" id="UP000315700">
    <property type="component" value="Chromosome"/>
</dbReference>